<dbReference type="Gene3D" id="3.40.50.2000">
    <property type="entry name" value="Glycogen Phosphorylase B"/>
    <property type="match status" value="1"/>
</dbReference>
<dbReference type="EMBL" id="RIBS01000005">
    <property type="protein sequence ID" value="RNF83109.1"/>
    <property type="molecule type" value="Genomic_DNA"/>
</dbReference>
<evidence type="ECO:0000313" key="3">
    <source>
        <dbReference type="Proteomes" id="UP000267049"/>
    </source>
</evidence>
<dbReference type="Gene3D" id="1.25.40.10">
    <property type="entry name" value="Tetratricopeptide repeat domain"/>
    <property type="match status" value="1"/>
</dbReference>
<comment type="caution">
    <text evidence="2">The sequence shown here is derived from an EMBL/GenBank/DDBJ whole genome shotgun (WGS) entry which is preliminary data.</text>
</comment>
<dbReference type="Proteomes" id="UP000267049">
    <property type="component" value="Unassembled WGS sequence"/>
</dbReference>
<dbReference type="RefSeq" id="WP_123088241.1">
    <property type="nucleotide sequence ID" value="NZ_RIBS01000005.1"/>
</dbReference>
<dbReference type="Pfam" id="PF13428">
    <property type="entry name" value="TPR_14"/>
    <property type="match status" value="1"/>
</dbReference>
<organism evidence="2 3">
    <name type="scientific">Montanilutibacter psychrotolerans</name>
    <dbReference type="NCBI Taxonomy" id="1327343"/>
    <lineage>
        <taxon>Bacteria</taxon>
        <taxon>Pseudomonadati</taxon>
        <taxon>Pseudomonadota</taxon>
        <taxon>Gammaproteobacteria</taxon>
        <taxon>Lysobacterales</taxon>
        <taxon>Lysobacteraceae</taxon>
        <taxon>Montanilutibacter</taxon>
    </lineage>
</organism>
<sequence length="522" mass="56297">MTIEPPIEAADRPGQADGEPVSPTQPPAPLHAALEAAAGFARVGDMDAATTCLRRLRDSHPGQLDSHRHLAALLQSLRQHDAALAALDEGIRCFPGAVELHLARSAVLRELGEYDQALIGCDNAIALAPDAAEAHNRRGIVLEHLGAVQAALAAYARATGLAPQWHVPWRNLATLHRAAGRSTEAIAALHEAVARAPDDVASHQDLAELLLIEGNYAEGWQHYEWRFGAGGRPPPFPATTAPVWDGSPLHGAIVMVWMEQGLGDQLQFARYLDCIAALGGRVWLQVPPPLLALFGNLSGVERVIGGVDVPIGYDLQIPLMSLARIFHPRMGIPANLPYLHVPPGIASRDLRGDTGDRSSVHVGIVWASRASHPAASRRDIPLQVLARLGDVDGVVLHSLQFGGAHVCAGEPRVRAHAATLGDFADTAALVIDMDLVVTVDTAMAHLAGGLGAPTWVLLSEPADWRWQVGRDDTPWYPGMRLFRQSDAGDWEPVMERVIEALRQRVLDQRVRSRFVFDQGDRA</sequence>
<dbReference type="Pfam" id="PF13432">
    <property type="entry name" value="TPR_16"/>
    <property type="match status" value="2"/>
</dbReference>
<dbReference type="SUPFAM" id="SSF53756">
    <property type="entry name" value="UDP-Glycosyltransferase/glycogen phosphorylase"/>
    <property type="match status" value="1"/>
</dbReference>
<dbReference type="SMART" id="SM00028">
    <property type="entry name" value="TPR"/>
    <property type="match status" value="4"/>
</dbReference>
<dbReference type="SUPFAM" id="SSF48452">
    <property type="entry name" value="TPR-like"/>
    <property type="match status" value="1"/>
</dbReference>
<protein>
    <submittedName>
        <fullName evidence="2">Uncharacterized protein</fullName>
    </submittedName>
</protein>
<evidence type="ECO:0000256" key="1">
    <source>
        <dbReference type="SAM" id="MobiDB-lite"/>
    </source>
</evidence>
<evidence type="ECO:0000313" key="2">
    <source>
        <dbReference type="EMBL" id="RNF83109.1"/>
    </source>
</evidence>
<keyword evidence="3" id="KW-1185">Reference proteome</keyword>
<dbReference type="OrthoDB" id="238183at2"/>
<dbReference type="PANTHER" id="PTHR44809:SF1">
    <property type="entry name" value="PROTEIN O-MANNOSYL-TRANSFERASE TMTC1"/>
    <property type="match status" value="1"/>
</dbReference>
<proteinExistence type="predicted"/>
<accession>A0A3M8SPB8</accession>
<feature type="region of interest" description="Disordered" evidence="1">
    <location>
        <begin position="1"/>
        <end position="27"/>
    </location>
</feature>
<dbReference type="InterPro" id="IPR019734">
    <property type="entry name" value="TPR_rpt"/>
</dbReference>
<name>A0A3M8SPB8_9GAMM</name>
<dbReference type="InterPro" id="IPR052943">
    <property type="entry name" value="TMTC_O-mannosyl-trnsfr"/>
</dbReference>
<reference evidence="2 3" key="1">
    <citation type="submission" date="2018-11" db="EMBL/GenBank/DDBJ databases">
        <title>Lysobacter cryohumiis sp. nov., isolated from soil in the Tianshan Mountains, Xinjiang, China.</title>
        <authorList>
            <person name="Luo Y."/>
            <person name="Sheng H."/>
        </authorList>
    </citation>
    <scope>NUCLEOTIDE SEQUENCE [LARGE SCALE GENOMIC DNA]</scope>
    <source>
        <strain evidence="2 3">ZS60</strain>
    </source>
</reference>
<dbReference type="PANTHER" id="PTHR44809">
    <property type="match status" value="1"/>
</dbReference>
<dbReference type="InterPro" id="IPR011990">
    <property type="entry name" value="TPR-like_helical_dom_sf"/>
</dbReference>
<gene>
    <name evidence="2" type="ORF">EER27_11355</name>
</gene>
<dbReference type="AlphaFoldDB" id="A0A3M8SPB8"/>